<dbReference type="PANTHER" id="PTHR33570">
    <property type="entry name" value="4-CARBOXYMUCONOLACTONE DECARBOXYLASE FAMILY PROTEIN"/>
    <property type="match status" value="1"/>
</dbReference>
<evidence type="ECO:0000259" key="1">
    <source>
        <dbReference type="Pfam" id="PF02627"/>
    </source>
</evidence>
<dbReference type="InterPro" id="IPR029032">
    <property type="entry name" value="AhpD-like"/>
</dbReference>
<dbReference type="OrthoDB" id="9801400at2"/>
<dbReference type="SUPFAM" id="SSF69118">
    <property type="entry name" value="AhpD-like"/>
    <property type="match status" value="1"/>
</dbReference>
<accession>A0A318EET7</accession>
<dbReference type="GO" id="GO:0051920">
    <property type="term" value="F:peroxiredoxin activity"/>
    <property type="evidence" value="ECO:0007669"/>
    <property type="project" value="InterPro"/>
</dbReference>
<evidence type="ECO:0000313" key="2">
    <source>
        <dbReference type="EMBL" id="PXV71287.1"/>
    </source>
</evidence>
<dbReference type="AlphaFoldDB" id="A0A318EET7"/>
<dbReference type="InterPro" id="IPR052512">
    <property type="entry name" value="4CMD/NDH-1_regulator"/>
</dbReference>
<reference evidence="2 3" key="1">
    <citation type="submission" date="2018-04" db="EMBL/GenBank/DDBJ databases">
        <title>Genomic Encyclopedia of Type Strains, Phase IV (KMG-IV): sequencing the most valuable type-strain genomes for metagenomic binning, comparative biology and taxonomic classification.</title>
        <authorList>
            <person name="Goeker M."/>
        </authorList>
    </citation>
    <scope>NUCLEOTIDE SEQUENCE [LARGE SCALE GENOMIC DNA]</scope>
    <source>
        <strain evidence="2 3">DSM 104150</strain>
    </source>
</reference>
<proteinExistence type="predicted"/>
<evidence type="ECO:0000313" key="3">
    <source>
        <dbReference type="Proteomes" id="UP000248330"/>
    </source>
</evidence>
<dbReference type="PANTHER" id="PTHR33570:SF2">
    <property type="entry name" value="CARBOXYMUCONOLACTONE DECARBOXYLASE-LIKE DOMAIN-CONTAINING PROTEIN"/>
    <property type="match status" value="1"/>
</dbReference>
<comment type="caution">
    <text evidence="2">The sequence shown here is derived from an EMBL/GenBank/DDBJ whole genome shotgun (WGS) entry which is preliminary data.</text>
</comment>
<feature type="domain" description="Carboxymuconolactone decarboxylase-like" evidence="1">
    <location>
        <begin position="35"/>
        <end position="116"/>
    </location>
</feature>
<dbReference type="EMBL" id="QICN01000001">
    <property type="protein sequence ID" value="PXV71287.1"/>
    <property type="molecule type" value="Genomic_DNA"/>
</dbReference>
<dbReference type="Proteomes" id="UP000248330">
    <property type="component" value="Unassembled WGS sequence"/>
</dbReference>
<dbReference type="InterPro" id="IPR003779">
    <property type="entry name" value="CMD-like"/>
</dbReference>
<organism evidence="2 3">
    <name type="scientific">Sinimarinibacterium flocculans</name>
    <dbReference type="NCBI Taxonomy" id="985250"/>
    <lineage>
        <taxon>Bacteria</taxon>
        <taxon>Pseudomonadati</taxon>
        <taxon>Pseudomonadota</taxon>
        <taxon>Gammaproteobacteria</taxon>
        <taxon>Nevskiales</taxon>
        <taxon>Nevskiaceae</taxon>
        <taxon>Sinimarinibacterium</taxon>
    </lineage>
</organism>
<protein>
    <submittedName>
        <fullName evidence="2">4-carboxymuconolactone decarboxylase</fullName>
    </submittedName>
</protein>
<keyword evidence="3" id="KW-1185">Reference proteome</keyword>
<gene>
    <name evidence="2" type="ORF">C8D93_101332</name>
</gene>
<dbReference type="Pfam" id="PF02627">
    <property type="entry name" value="CMD"/>
    <property type="match status" value="1"/>
</dbReference>
<dbReference type="RefSeq" id="WP_110263413.1">
    <property type="nucleotide sequence ID" value="NZ_CAKZQT010000007.1"/>
</dbReference>
<dbReference type="Gene3D" id="1.20.1290.10">
    <property type="entry name" value="AhpD-like"/>
    <property type="match status" value="1"/>
</dbReference>
<sequence length="134" mass="14679">MSNKDFEEGLARRTQLLGEAYVTKAMHQAPAFNREIQEYITGAVWGRVWSSGEMSLRERTLVTVSLVCALGRTTEMKVHLRNALRNGITPDELKALFFHVAGYCGAPAAQECFRAYHEVVAAMAAEAEADGGAS</sequence>
<name>A0A318EET7_9GAMM</name>